<proteinExistence type="predicted"/>
<evidence type="ECO:0000313" key="1">
    <source>
        <dbReference type="EMBL" id="KAF2536775.1"/>
    </source>
</evidence>
<name>A0A8S9FS50_BRACR</name>
<reference evidence="1" key="1">
    <citation type="submission" date="2019-12" db="EMBL/GenBank/DDBJ databases">
        <title>Genome sequencing and annotation of Brassica cretica.</title>
        <authorList>
            <person name="Studholme D.J."/>
            <person name="Sarris P.F."/>
        </authorList>
    </citation>
    <scope>NUCLEOTIDE SEQUENCE</scope>
    <source>
        <strain evidence="1">PFS-001/15</strain>
        <tissue evidence="1">Leaf</tissue>
    </source>
</reference>
<dbReference type="EMBL" id="QGKW02002228">
    <property type="protein sequence ID" value="KAF2536775.1"/>
    <property type="molecule type" value="Genomic_DNA"/>
</dbReference>
<protein>
    <submittedName>
        <fullName evidence="1">Uncharacterized protein</fullName>
    </submittedName>
</protein>
<dbReference type="Proteomes" id="UP000712281">
    <property type="component" value="Unassembled WGS sequence"/>
</dbReference>
<comment type="caution">
    <text evidence="1">The sequence shown here is derived from an EMBL/GenBank/DDBJ whole genome shotgun (WGS) entry which is preliminary data.</text>
</comment>
<gene>
    <name evidence="1" type="ORF">F2Q68_00022635</name>
</gene>
<organism evidence="1 2">
    <name type="scientific">Brassica cretica</name>
    <name type="common">Mustard</name>
    <dbReference type="NCBI Taxonomy" id="69181"/>
    <lineage>
        <taxon>Eukaryota</taxon>
        <taxon>Viridiplantae</taxon>
        <taxon>Streptophyta</taxon>
        <taxon>Embryophyta</taxon>
        <taxon>Tracheophyta</taxon>
        <taxon>Spermatophyta</taxon>
        <taxon>Magnoliopsida</taxon>
        <taxon>eudicotyledons</taxon>
        <taxon>Gunneridae</taxon>
        <taxon>Pentapetalae</taxon>
        <taxon>rosids</taxon>
        <taxon>malvids</taxon>
        <taxon>Brassicales</taxon>
        <taxon>Brassicaceae</taxon>
        <taxon>Brassiceae</taxon>
        <taxon>Brassica</taxon>
    </lineage>
</organism>
<dbReference type="AlphaFoldDB" id="A0A8S9FS50"/>
<evidence type="ECO:0000313" key="2">
    <source>
        <dbReference type="Proteomes" id="UP000712281"/>
    </source>
</evidence>
<sequence>MSLILSTSLGRNVGNFAVTATLNGRFNIGRSIRAALLSFLLRPSSWQSKRHCFLLAVGNLEQRRRLIAYENHSSFLSKTLKN</sequence>
<accession>A0A8S9FS50</accession>